<feature type="active site" description="Proton donor/acceptor" evidence="7">
    <location>
        <position position="181"/>
    </location>
</feature>
<comment type="subcellular location">
    <subcellularLocation>
        <location evidence="7">Cytoplasm</location>
    </subcellularLocation>
</comment>
<evidence type="ECO:0000256" key="2">
    <source>
        <dbReference type="ARBA" id="ARBA00022490"/>
    </source>
</evidence>
<dbReference type="OrthoDB" id="9778711at2"/>
<dbReference type="Gene3D" id="3.20.20.70">
    <property type="entry name" value="Aldolase class I"/>
    <property type="match status" value="1"/>
</dbReference>
<sequence length="221" mass="24173">MKKLSKYIDHTILKPDATKEEIKKLCEEALEYNFATVCINPYRIKDAISYLKDSNVGITTVIGFPLGANITEVKVLETKKAIDDGASEIDMVINIGAVKDQDWEYVYDDMKAIKLAAGSNIVKVILENCLLTKNEIIKCCELAVKAGLDFVKTSTGFSKSGATFEDVRLMKMTVKDNCKVKAAGGVRTTLDALEMIKSGADRLGTSGGVNIVKGEDNKNTY</sequence>
<feature type="active site" description="Schiff-base intermediate with acetaldehyde" evidence="7">
    <location>
        <position position="152"/>
    </location>
</feature>
<dbReference type="KEGG" id="scou:SCORR_v1c03920"/>
<dbReference type="GO" id="GO:0009264">
    <property type="term" value="P:deoxyribonucleotide catabolic process"/>
    <property type="evidence" value="ECO:0007669"/>
    <property type="project" value="UniProtKB-UniRule"/>
</dbReference>
<gene>
    <name evidence="7 8" type="primary">deoC</name>
    <name evidence="8" type="ORF">SCORR_v1c03920</name>
</gene>
<protein>
    <recommendedName>
        <fullName evidence="7">Deoxyribose-phosphate aldolase</fullName>
        <shortName evidence="7">DERA</shortName>
        <ecNumber evidence="7">4.1.2.4</ecNumber>
    </recommendedName>
    <alternativeName>
        <fullName evidence="7">2-deoxy-D-ribose 5-phosphate aldolase</fullName>
    </alternativeName>
    <alternativeName>
        <fullName evidence="7">Phosphodeoxyriboaldolase</fullName>
        <shortName evidence="7">Deoxyriboaldolase</shortName>
    </alternativeName>
</protein>
<dbReference type="RefSeq" id="WP_094048655.1">
    <property type="nucleotide sequence ID" value="NZ_CP022535.1"/>
</dbReference>
<dbReference type="SMART" id="SM01133">
    <property type="entry name" value="DeoC"/>
    <property type="match status" value="1"/>
</dbReference>
<keyword evidence="4 7" id="KW-0704">Schiff base</keyword>
<accession>A0A222ENT4</accession>
<evidence type="ECO:0000313" key="8">
    <source>
        <dbReference type="EMBL" id="ASP28166.1"/>
    </source>
</evidence>
<comment type="catalytic activity">
    <reaction evidence="5 7">
        <text>2-deoxy-D-ribose 5-phosphate = D-glyceraldehyde 3-phosphate + acetaldehyde</text>
        <dbReference type="Rhea" id="RHEA:12821"/>
        <dbReference type="ChEBI" id="CHEBI:15343"/>
        <dbReference type="ChEBI" id="CHEBI:59776"/>
        <dbReference type="ChEBI" id="CHEBI:62877"/>
        <dbReference type="EC" id="4.1.2.4"/>
    </reaction>
</comment>
<dbReference type="GO" id="GO:0004139">
    <property type="term" value="F:deoxyribose-phosphate aldolase activity"/>
    <property type="evidence" value="ECO:0007669"/>
    <property type="project" value="UniProtKB-UniRule"/>
</dbReference>
<reference evidence="8 9" key="1">
    <citation type="submission" date="2017-07" db="EMBL/GenBank/DDBJ databases">
        <title>Complete genome sequence of Spiroplasma corruscae EC-1 (DSM 19793).</title>
        <authorList>
            <person name="Tsai Y.-M."/>
            <person name="Lo W.-S."/>
            <person name="Kuo C.-H."/>
        </authorList>
    </citation>
    <scope>NUCLEOTIDE SEQUENCE [LARGE SCALE GENOMIC DNA]</scope>
    <source>
        <strain evidence="8 9">EC-1</strain>
    </source>
</reference>
<evidence type="ECO:0000256" key="4">
    <source>
        <dbReference type="ARBA" id="ARBA00023270"/>
    </source>
</evidence>
<proteinExistence type="inferred from homology"/>
<dbReference type="GO" id="GO:0006018">
    <property type="term" value="P:2-deoxyribose 1-phosphate catabolic process"/>
    <property type="evidence" value="ECO:0007669"/>
    <property type="project" value="UniProtKB-UniRule"/>
</dbReference>
<keyword evidence="9" id="KW-1185">Reference proteome</keyword>
<dbReference type="PANTHER" id="PTHR10889">
    <property type="entry name" value="DEOXYRIBOSE-PHOSPHATE ALDOLASE"/>
    <property type="match status" value="1"/>
</dbReference>
<evidence type="ECO:0000256" key="6">
    <source>
        <dbReference type="ARBA" id="ARBA00056337"/>
    </source>
</evidence>
<name>A0A222ENT4_9MOLU</name>
<dbReference type="GO" id="GO:0005737">
    <property type="term" value="C:cytoplasm"/>
    <property type="evidence" value="ECO:0007669"/>
    <property type="project" value="UniProtKB-SubCell"/>
</dbReference>
<dbReference type="NCBIfam" id="TIGR00126">
    <property type="entry name" value="deoC"/>
    <property type="match status" value="1"/>
</dbReference>
<evidence type="ECO:0000256" key="3">
    <source>
        <dbReference type="ARBA" id="ARBA00023239"/>
    </source>
</evidence>
<comment type="similarity">
    <text evidence="1 7">Belongs to the DeoC/FbaB aldolase family. DeoC type 1 subfamily.</text>
</comment>
<dbReference type="InterPro" id="IPR002915">
    <property type="entry name" value="DeoC/FbaB/LacD_aldolase"/>
</dbReference>
<dbReference type="SUPFAM" id="SSF51569">
    <property type="entry name" value="Aldolase"/>
    <property type="match status" value="1"/>
</dbReference>
<dbReference type="Pfam" id="PF01791">
    <property type="entry name" value="DeoC"/>
    <property type="match status" value="1"/>
</dbReference>
<dbReference type="UniPathway" id="UPA00002">
    <property type="reaction ID" value="UER00468"/>
</dbReference>
<dbReference type="PIRSF" id="PIRSF001357">
    <property type="entry name" value="DeoC"/>
    <property type="match status" value="1"/>
</dbReference>
<dbReference type="EC" id="4.1.2.4" evidence="7"/>
<dbReference type="GO" id="GO:0016052">
    <property type="term" value="P:carbohydrate catabolic process"/>
    <property type="evidence" value="ECO:0007669"/>
    <property type="project" value="TreeGrafter"/>
</dbReference>
<organism evidence="8 9">
    <name type="scientific">Spiroplasma corruscae</name>
    <dbReference type="NCBI Taxonomy" id="216934"/>
    <lineage>
        <taxon>Bacteria</taxon>
        <taxon>Bacillati</taxon>
        <taxon>Mycoplasmatota</taxon>
        <taxon>Mollicutes</taxon>
        <taxon>Entomoplasmatales</taxon>
        <taxon>Spiroplasmataceae</taxon>
        <taxon>Spiroplasma</taxon>
    </lineage>
</organism>
<evidence type="ECO:0000313" key="9">
    <source>
        <dbReference type="Proteomes" id="UP000203229"/>
    </source>
</evidence>
<comment type="function">
    <text evidence="6 7">Catalyzes a reversible aldol reaction between acetaldehyde and D-glyceraldehyde 3-phosphate to generate 2-deoxy-D-ribose 5-phosphate.</text>
</comment>
<dbReference type="InterPro" id="IPR028581">
    <property type="entry name" value="DeoC_typeI"/>
</dbReference>
<dbReference type="FunFam" id="3.20.20.70:FF:000044">
    <property type="entry name" value="Deoxyribose-phosphate aldolase"/>
    <property type="match status" value="1"/>
</dbReference>
<dbReference type="Proteomes" id="UP000203229">
    <property type="component" value="Chromosome"/>
</dbReference>
<evidence type="ECO:0000256" key="5">
    <source>
        <dbReference type="ARBA" id="ARBA00048791"/>
    </source>
</evidence>
<dbReference type="EMBL" id="CP022535">
    <property type="protein sequence ID" value="ASP28166.1"/>
    <property type="molecule type" value="Genomic_DNA"/>
</dbReference>
<dbReference type="CDD" id="cd00959">
    <property type="entry name" value="DeoC"/>
    <property type="match status" value="1"/>
</dbReference>
<evidence type="ECO:0000256" key="7">
    <source>
        <dbReference type="HAMAP-Rule" id="MF_00114"/>
    </source>
</evidence>
<keyword evidence="3 7" id="KW-0456">Lyase</keyword>
<dbReference type="HAMAP" id="MF_00114">
    <property type="entry name" value="DeoC_type1"/>
    <property type="match status" value="1"/>
</dbReference>
<evidence type="ECO:0000256" key="1">
    <source>
        <dbReference type="ARBA" id="ARBA00010936"/>
    </source>
</evidence>
<keyword evidence="2 7" id="KW-0963">Cytoplasm</keyword>
<feature type="active site" description="Proton donor/acceptor" evidence="7">
    <location>
        <position position="90"/>
    </location>
</feature>
<dbReference type="InterPro" id="IPR013785">
    <property type="entry name" value="Aldolase_TIM"/>
</dbReference>
<dbReference type="PANTHER" id="PTHR10889:SF1">
    <property type="entry name" value="DEOXYRIBOSE-PHOSPHATE ALDOLASE"/>
    <property type="match status" value="1"/>
</dbReference>
<dbReference type="AlphaFoldDB" id="A0A222ENT4"/>
<comment type="pathway">
    <text evidence="7">Carbohydrate degradation; 2-deoxy-D-ribose 1-phosphate degradation; D-glyceraldehyde 3-phosphate and acetaldehyde from 2-deoxy-alpha-D-ribose 1-phosphate: step 2/2.</text>
</comment>
<dbReference type="InterPro" id="IPR011343">
    <property type="entry name" value="DeoC"/>
</dbReference>